<evidence type="ECO:0000313" key="2">
    <source>
        <dbReference type="EMBL" id="RDH42260.1"/>
    </source>
</evidence>
<feature type="compositionally biased region" description="Polar residues" evidence="1">
    <location>
        <begin position="140"/>
        <end position="159"/>
    </location>
</feature>
<dbReference type="InterPro" id="IPR017748">
    <property type="entry name" value="TagF"/>
</dbReference>
<dbReference type="Gene3D" id="3.40.1730.10">
    <property type="entry name" value="pa0076 domain"/>
    <property type="match status" value="1"/>
</dbReference>
<keyword evidence="3" id="KW-1185">Reference proteome</keyword>
<reference evidence="2 3" key="1">
    <citation type="submission" date="2017-04" db="EMBL/GenBank/DDBJ databases">
        <title>Draft genome sequence of Zooshikella ganghwensis VG4 isolated from Red Sea sediments.</title>
        <authorList>
            <person name="Rehman Z."/>
            <person name="Alam I."/>
            <person name="Kamau A."/>
            <person name="Bajic V."/>
            <person name="Leiknes T."/>
        </authorList>
    </citation>
    <scope>NUCLEOTIDE SEQUENCE [LARGE SCALE GENOMIC DNA]</scope>
    <source>
        <strain evidence="2 3">VG4</strain>
    </source>
</reference>
<proteinExistence type="predicted"/>
<evidence type="ECO:0000256" key="1">
    <source>
        <dbReference type="SAM" id="MobiDB-lite"/>
    </source>
</evidence>
<feature type="region of interest" description="Disordered" evidence="1">
    <location>
        <begin position="140"/>
        <end position="160"/>
    </location>
</feature>
<dbReference type="PIRSF" id="PIRSF029287">
    <property type="entry name" value="UCP029287"/>
    <property type="match status" value="1"/>
</dbReference>
<comment type="caution">
    <text evidence="2">The sequence shown here is derived from an EMBL/GenBank/DDBJ whole genome shotgun (WGS) entry which is preliminary data.</text>
</comment>
<organism evidence="2 3">
    <name type="scientific">Zooshikella ganghwensis</name>
    <dbReference type="NCBI Taxonomy" id="202772"/>
    <lineage>
        <taxon>Bacteria</taxon>
        <taxon>Pseudomonadati</taxon>
        <taxon>Pseudomonadota</taxon>
        <taxon>Gammaproteobacteria</taxon>
        <taxon>Oceanospirillales</taxon>
        <taxon>Zooshikellaceae</taxon>
        <taxon>Zooshikella</taxon>
    </lineage>
</organism>
<dbReference type="RefSeq" id="WP_051311416.1">
    <property type="nucleotide sequence ID" value="NZ_JAEVHG010000004.1"/>
</dbReference>
<dbReference type="Pfam" id="PF09867">
    <property type="entry name" value="TagF_N"/>
    <property type="match status" value="1"/>
</dbReference>
<dbReference type="AlphaFoldDB" id="A0A4P9VJB5"/>
<dbReference type="Proteomes" id="UP000257039">
    <property type="component" value="Unassembled WGS sequence"/>
</dbReference>
<evidence type="ECO:0000313" key="3">
    <source>
        <dbReference type="Proteomes" id="UP000257039"/>
    </source>
</evidence>
<dbReference type="EMBL" id="NDXW01000001">
    <property type="protein sequence ID" value="RDH42260.1"/>
    <property type="molecule type" value="Genomic_DNA"/>
</dbReference>
<protein>
    <submittedName>
        <fullName evidence="2">Type VI secretion system-associated protein TagF</fullName>
    </submittedName>
</protein>
<name>A0A4P9VJB5_9GAMM</name>
<accession>A0A4P9VJB5</accession>
<dbReference type="InterPro" id="IPR038225">
    <property type="entry name" value="TagF_sf"/>
</dbReference>
<dbReference type="NCBIfam" id="TIGR03373">
    <property type="entry name" value="VI_minor_4"/>
    <property type="match status" value="1"/>
</dbReference>
<gene>
    <name evidence="2" type="primary">tagF</name>
    <name evidence="2" type="ORF">B9G39_01710</name>
</gene>
<sequence>MLLTGFYGKFPSHGDFISRRLPREFLDHWDEWLQGAIRHSQNELGNNWLNSYLSCPVWRFLLSDGVCGEGIWYGVLIPSVDRVGRYFPLTFVSHLQQAKSPMRILAECGYWLDRLEDIAYTVLDDNFDFEQMEQSIKQLGNPRLSPSAQQQTSAHSRQVSRPHLMAALETERVRPLQAMPALAEHLLNRMFNSFSLWWTHGSEHIAPALLCCEGLPSLAGFTSFMTGQWEQGGWINLGNVISHSDSVGLLED</sequence>